<dbReference type="AlphaFoldDB" id="A0A4R5F8C1"/>
<dbReference type="OrthoDB" id="1367171at2"/>
<proteinExistence type="predicted"/>
<keyword evidence="2" id="KW-1185">Reference proteome</keyword>
<accession>A0A4R5F8C1</accession>
<reference evidence="1 2" key="1">
    <citation type="submission" date="2019-03" db="EMBL/GenBank/DDBJ databases">
        <title>Novel species of Flavobacterium.</title>
        <authorList>
            <person name="Liu Q."/>
            <person name="Xin Y.-H."/>
        </authorList>
    </citation>
    <scope>NUCLEOTIDE SEQUENCE [LARGE SCALE GENOMIC DNA]</scope>
    <source>
        <strain evidence="1 2">LB3P52</strain>
    </source>
</reference>
<dbReference type="EMBL" id="SMLG01000005">
    <property type="protein sequence ID" value="TDE44435.1"/>
    <property type="molecule type" value="Genomic_DNA"/>
</dbReference>
<evidence type="ECO:0000313" key="2">
    <source>
        <dbReference type="Proteomes" id="UP000294814"/>
    </source>
</evidence>
<dbReference type="Proteomes" id="UP000294814">
    <property type="component" value="Unassembled WGS sequence"/>
</dbReference>
<gene>
    <name evidence="1" type="ORF">E0I26_08700</name>
</gene>
<sequence>MDIIEHHWLRGDYRAESLSQIISGLENSINSLKLRTEANGWYDALWFLEDSEPIYGLAFIAFQNYINGTIKDFYETTDEKIRYYRLQPNLGNFQKSNIELIIGLANYIKHKEDEKLHNGTKVILECFGLNNFDEIDKSPIFKGLDLLNNEWNLFEVLKIVMEWRKLLFENYIEQFS</sequence>
<dbReference type="RefSeq" id="WP_131916098.1">
    <property type="nucleotide sequence ID" value="NZ_SMLG01000005.1"/>
</dbReference>
<protein>
    <submittedName>
        <fullName evidence="1">Uncharacterized protein</fullName>
    </submittedName>
</protein>
<organism evidence="1 2">
    <name type="scientific">Flavobacterium rhamnosiphilum</name>
    <dbReference type="NCBI Taxonomy" id="2541724"/>
    <lineage>
        <taxon>Bacteria</taxon>
        <taxon>Pseudomonadati</taxon>
        <taxon>Bacteroidota</taxon>
        <taxon>Flavobacteriia</taxon>
        <taxon>Flavobacteriales</taxon>
        <taxon>Flavobacteriaceae</taxon>
        <taxon>Flavobacterium</taxon>
    </lineage>
</organism>
<evidence type="ECO:0000313" key="1">
    <source>
        <dbReference type="EMBL" id="TDE44435.1"/>
    </source>
</evidence>
<comment type="caution">
    <text evidence="1">The sequence shown here is derived from an EMBL/GenBank/DDBJ whole genome shotgun (WGS) entry which is preliminary data.</text>
</comment>
<name>A0A4R5F8C1_9FLAO</name>